<dbReference type="RefSeq" id="WP_190327616.1">
    <property type="nucleotide sequence ID" value="NZ_CP061171.1"/>
</dbReference>
<protein>
    <submittedName>
        <fullName evidence="3">Helix-turn-helix transcriptional regulator</fullName>
    </submittedName>
</protein>
<dbReference type="PANTHER" id="PTHR46797">
    <property type="entry name" value="HTH-TYPE TRANSCRIPTIONAL REGULATOR"/>
    <property type="match status" value="1"/>
</dbReference>
<sequence>MINIRDEAAIKAFGLRVRQLRKDQGLSMEKLAELSGIDYRQISYVELGDTNPTISTASAIAKGLNLHIKDLFDF</sequence>
<dbReference type="Proteomes" id="UP000516439">
    <property type="component" value="Chromosome"/>
</dbReference>
<dbReference type="InterPro" id="IPR010982">
    <property type="entry name" value="Lambda_DNA-bd_dom_sf"/>
</dbReference>
<accession>A0ABX6THU5</accession>
<dbReference type="InterPro" id="IPR050807">
    <property type="entry name" value="TransReg_Diox_bact_type"/>
</dbReference>
<dbReference type="SMART" id="SM00530">
    <property type="entry name" value="HTH_XRE"/>
    <property type="match status" value="1"/>
</dbReference>
<evidence type="ECO:0000313" key="4">
    <source>
        <dbReference type="Proteomes" id="UP000516439"/>
    </source>
</evidence>
<dbReference type="SUPFAM" id="SSF47413">
    <property type="entry name" value="lambda repressor-like DNA-binding domains"/>
    <property type="match status" value="1"/>
</dbReference>
<dbReference type="PANTHER" id="PTHR46797:SF1">
    <property type="entry name" value="METHYLPHOSPHONATE SYNTHASE"/>
    <property type="match status" value="1"/>
</dbReference>
<dbReference type="PROSITE" id="PS50943">
    <property type="entry name" value="HTH_CROC1"/>
    <property type="match status" value="1"/>
</dbReference>
<name>A0ABX6THU5_9SPHI</name>
<dbReference type="InterPro" id="IPR001387">
    <property type="entry name" value="Cro/C1-type_HTH"/>
</dbReference>
<evidence type="ECO:0000259" key="2">
    <source>
        <dbReference type="PROSITE" id="PS50943"/>
    </source>
</evidence>
<feature type="domain" description="HTH cro/C1-type" evidence="2">
    <location>
        <begin position="17"/>
        <end position="71"/>
    </location>
</feature>
<evidence type="ECO:0000313" key="3">
    <source>
        <dbReference type="EMBL" id="QNR85079.1"/>
    </source>
</evidence>
<dbReference type="Pfam" id="PF01381">
    <property type="entry name" value="HTH_3"/>
    <property type="match status" value="1"/>
</dbReference>
<organism evidence="3 4">
    <name type="scientific">Pedobacter riviphilus</name>
    <dbReference type="NCBI Taxonomy" id="2766984"/>
    <lineage>
        <taxon>Bacteria</taxon>
        <taxon>Pseudomonadati</taxon>
        <taxon>Bacteroidota</taxon>
        <taxon>Sphingobacteriia</taxon>
        <taxon>Sphingobacteriales</taxon>
        <taxon>Sphingobacteriaceae</taxon>
        <taxon>Pedobacter</taxon>
    </lineage>
</organism>
<dbReference type="EMBL" id="CP061171">
    <property type="protein sequence ID" value="QNR85079.1"/>
    <property type="molecule type" value="Genomic_DNA"/>
</dbReference>
<dbReference type="Gene3D" id="1.10.260.40">
    <property type="entry name" value="lambda repressor-like DNA-binding domains"/>
    <property type="match status" value="1"/>
</dbReference>
<dbReference type="CDD" id="cd00093">
    <property type="entry name" value="HTH_XRE"/>
    <property type="match status" value="1"/>
</dbReference>
<proteinExistence type="predicted"/>
<gene>
    <name evidence="3" type="ORF">H9N25_00790</name>
</gene>
<keyword evidence="4" id="KW-1185">Reference proteome</keyword>
<reference evidence="3 4" key="1">
    <citation type="submission" date="2020-09" db="EMBL/GenBank/DDBJ databases">
        <title>Pedobacter sp. SW-16 isolated from soil near Yeocheon.</title>
        <authorList>
            <person name="Im H.S."/>
            <person name="Joung Y."/>
            <person name="Lee S.-S."/>
        </authorList>
    </citation>
    <scope>NUCLEOTIDE SEQUENCE [LARGE SCALE GENOMIC DNA]</scope>
    <source>
        <strain evidence="3 4">SW-16</strain>
    </source>
</reference>
<keyword evidence="1" id="KW-0238">DNA-binding</keyword>
<evidence type="ECO:0000256" key="1">
    <source>
        <dbReference type="ARBA" id="ARBA00023125"/>
    </source>
</evidence>